<keyword evidence="6 11" id="KW-1133">Transmembrane helix</keyword>
<dbReference type="PANTHER" id="PTHR12825:SF0">
    <property type="entry name" value="VESICLE TRANSPORT PROTEIN SEC20"/>
    <property type="match status" value="1"/>
</dbReference>
<dbReference type="InterPro" id="IPR056173">
    <property type="entry name" value="Sec20_C"/>
</dbReference>
<feature type="coiled-coil region" evidence="10">
    <location>
        <begin position="33"/>
        <end position="70"/>
    </location>
</feature>
<dbReference type="STRING" id="7574.A0A1S3JUZ5"/>
<dbReference type="InterPro" id="IPR005606">
    <property type="entry name" value="Sec20"/>
</dbReference>
<keyword evidence="4" id="KW-0256">Endoplasmic reticulum</keyword>
<evidence type="ECO:0000256" key="2">
    <source>
        <dbReference type="ARBA" id="ARBA00022448"/>
    </source>
</evidence>
<evidence type="ECO:0000256" key="6">
    <source>
        <dbReference type="ARBA" id="ARBA00022989"/>
    </source>
</evidence>
<dbReference type="Proteomes" id="UP000085678">
    <property type="component" value="Unplaced"/>
</dbReference>
<dbReference type="FunCoup" id="A0A1S3JUZ5">
    <property type="interactions" value="1729"/>
</dbReference>
<keyword evidence="8 11" id="KW-0472">Membrane</keyword>
<feature type="transmembrane region" description="Helical" evidence="11">
    <location>
        <begin position="200"/>
        <end position="217"/>
    </location>
</feature>
<evidence type="ECO:0000256" key="9">
    <source>
        <dbReference type="ARBA" id="ARBA00037934"/>
    </source>
</evidence>
<name>A0A1S3JUZ5_LINAN</name>
<dbReference type="CDD" id="cd15865">
    <property type="entry name" value="SNARE_SEC20"/>
    <property type="match status" value="1"/>
</dbReference>
<evidence type="ECO:0000256" key="4">
    <source>
        <dbReference type="ARBA" id="ARBA00022824"/>
    </source>
</evidence>
<protein>
    <submittedName>
        <fullName evidence="14">Vesicle transport protein SEC20</fullName>
    </submittedName>
</protein>
<dbReference type="OrthoDB" id="46868at2759"/>
<sequence>MALPVKMCQQDVVKLDLQAKAAIQDIREFDGPLEALSDLNLKARGKINGLREKIEELEKLALEQDKESDKQYILNDVEKHRTQLASTQNALRKAYLASQITLEKKEKEQLMQGGAEMRQRKHLGRQGLVKASSNVTESLMSLSRLMATQVQHSEQTMATLETSSRTITDTHEEFKNMGGHITASRKLLTKYNRREMTDKLLIFLALVFFFATVLYIVKRRIFSAGVDTPIHTEVPSVNQAA</sequence>
<evidence type="ECO:0000256" key="7">
    <source>
        <dbReference type="ARBA" id="ARBA00023054"/>
    </source>
</evidence>
<proteinExistence type="inferred from homology"/>
<accession>A0A1S3JUZ5</accession>
<dbReference type="PANTHER" id="PTHR12825">
    <property type="entry name" value="BNIP1-RELATED"/>
    <property type="match status" value="1"/>
</dbReference>
<dbReference type="GO" id="GO:0005484">
    <property type="term" value="F:SNAP receptor activity"/>
    <property type="evidence" value="ECO:0007669"/>
    <property type="project" value="InterPro"/>
</dbReference>
<gene>
    <name evidence="14" type="primary">LOC106176352</name>
</gene>
<dbReference type="GeneID" id="106176352"/>
<keyword evidence="13" id="KW-1185">Reference proteome</keyword>
<dbReference type="GO" id="GO:0031201">
    <property type="term" value="C:SNARE complex"/>
    <property type="evidence" value="ECO:0007669"/>
    <property type="project" value="TreeGrafter"/>
</dbReference>
<evidence type="ECO:0000256" key="11">
    <source>
        <dbReference type="SAM" id="Phobius"/>
    </source>
</evidence>
<evidence type="ECO:0000256" key="3">
    <source>
        <dbReference type="ARBA" id="ARBA00022692"/>
    </source>
</evidence>
<dbReference type="AlphaFoldDB" id="A0A1S3JUZ5"/>
<dbReference type="RefSeq" id="XP_013414148.1">
    <property type="nucleotide sequence ID" value="XM_013558694.2"/>
</dbReference>
<evidence type="ECO:0000259" key="12">
    <source>
        <dbReference type="Pfam" id="PF03908"/>
    </source>
</evidence>
<keyword evidence="7 10" id="KW-0175">Coiled coil</keyword>
<keyword evidence="5" id="KW-0931">ER-Golgi transport</keyword>
<dbReference type="InParanoid" id="A0A1S3JUZ5"/>
<evidence type="ECO:0000256" key="1">
    <source>
        <dbReference type="ARBA" id="ARBA00004163"/>
    </source>
</evidence>
<comment type="subcellular location">
    <subcellularLocation>
        <location evidence="1">Endoplasmic reticulum membrane</location>
        <topology evidence="1">Single-pass type IV membrane protein</topology>
    </subcellularLocation>
</comment>
<comment type="similarity">
    <text evidence="9">Belongs to the SEC20 family.</text>
</comment>
<keyword evidence="2" id="KW-0813">Transport</keyword>
<dbReference type="GO" id="GO:0006890">
    <property type="term" value="P:retrograde vesicle-mediated transport, Golgi to endoplasmic reticulum"/>
    <property type="evidence" value="ECO:0007669"/>
    <property type="project" value="InterPro"/>
</dbReference>
<dbReference type="KEGG" id="lak:106176352"/>
<evidence type="ECO:0000313" key="14">
    <source>
        <dbReference type="RefSeq" id="XP_013414148.1"/>
    </source>
</evidence>
<evidence type="ECO:0000256" key="8">
    <source>
        <dbReference type="ARBA" id="ARBA00023136"/>
    </source>
</evidence>
<evidence type="ECO:0000313" key="13">
    <source>
        <dbReference type="Proteomes" id="UP000085678"/>
    </source>
</evidence>
<feature type="domain" description="Sec20 C-terminal" evidence="12">
    <location>
        <begin position="132"/>
        <end position="221"/>
    </location>
</feature>
<organism evidence="13 14">
    <name type="scientific">Lingula anatina</name>
    <name type="common">Brachiopod</name>
    <name type="synonym">Lingula unguis</name>
    <dbReference type="NCBI Taxonomy" id="7574"/>
    <lineage>
        <taxon>Eukaryota</taxon>
        <taxon>Metazoa</taxon>
        <taxon>Spiralia</taxon>
        <taxon>Lophotrochozoa</taxon>
        <taxon>Brachiopoda</taxon>
        <taxon>Linguliformea</taxon>
        <taxon>Lingulata</taxon>
        <taxon>Lingulida</taxon>
        <taxon>Linguloidea</taxon>
        <taxon>Lingulidae</taxon>
        <taxon>Lingula</taxon>
    </lineage>
</organism>
<keyword evidence="3 11" id="KW-0812">Transmembrane</keyword>
<reference evidence="14" key="1">
    <citation type="submission" date="2025-08" db="UniProtKB">
        <authorList>
            <consortium name="RefSeq"/>
        </authorList>
    </citation>
    <scope>IDENTIFICATION</scope>
    <source>
        <tissue evidence="14">Gonads</tissue>
    </source>
</reference>
<dbReference type="Pfam" id="PF03908">
    <property type="entry name" value="Sec20"/>
    <property type="match status" value="1"/>
</dbReference>
<evidence type="ECO:0000256" key="10">
    <source>
        <dbReference type="SAM" id="Coils"/>
    </source>
</evidence>
<evidence type="ECO:0000256" key="5">
    <source>
        <dbReference type="ARBA" id="ARBA00022892"/>
    </source>
</evidence>
<dbReference type="GO" id="GO:0005789">
    <property type="term" value="C:endoplasmic reticulum membrane"/>
    <property type="evidence" value="ECO:0007669"/>
    <property type="project" value="UniProtKB-SubCell"/>
</dbReference>